<evidence type="ECO:0000256" key="2">
    <source>
        <dbReference type="ARBA" id="ARBA00022723"/>
    </source>
</evidence>
<dbReference type="Proteomes" id="UP001200537">
    <property type="component" value="Unassembled WGS sequence"/>
</dbReference>
<feature type="domain" description="Peptidase M20 dimerisation" evidence="4">
    <location>
        <begin position="199"/>
        <end position="344"/>
    </location>
</feature>
<evidence type="ECO:0000256" key="3">
    <source>
        <dbReference type="ARBA" id="ARBA00022801"/>
    </source>
</evidence>
<dbReference type="EMBL" id="JAKNHJ010000009">
    <property type="protein sequence ID" value="MCG4617926.1"/>
    <property type="molecule type" value="Genomic_DNA"/>
</dbReference>
<keyword evidence="2" id="KW-0479">Metal-binding</keyword>
<dbReference type="PANTHER" id="PTHR43270">
    <property type="entry name" value="BETA-ALA-HIS DIPEPTIDASE"/>
    <property type="match status" value="1"/>
</dbReference>
<dbReference type="NCBIfam" id="NF005914">
    <property type="entry name" value="PRK07907.1"/>
    <property type="match status" value="1"/>
</dbReference>
<dbReference type="GO" id="GO:0046872">
    <property type="term" value="F:metal ion binding"/>
    <property type="evidence" value="ECO:0007669"/>
    <property type="project" value="UniProtKB-KW"/>
</dbReference>
<dbReference type="RefSeq" id="WP_024059153.1">
    <property type="nucleotide sequence ID" value="NZ_JAGZVZ010000001.1"/>
</dbReference>
<dbReference type="SUPFAM" id="SSF53187">
    <property type="entry name" value="Zn-dependent exopeptidases"/>
    <property type="match status" value="1"/>
</dbReference>
<organism evidence="5 6">
    <name type="scientific">Varibaculum cambriense</name>
    <dbReference type="NCBI Taxonomy" id="184870"/>
    <lineage>
        <taxon>Bacteria</taxon>
        <taxon>Bacillati</taxon>
        <taxon>Actinomycetota</taxon>
        <taxon>Actinomycetes</taxon>
        <taxon>Actinomycetales</taxon>
        <taxon>Actinomycetaceae</taxon>
        <taxon>Varibaculum</taxon>
    </lineage>
</organism>
<comment type="caution">
    <text evidence="5">The sequence shown here is derived from an EMBL/GenBank/DDBJ whole genome shotgun (WGS) entry which is preliminary data.</text>
</comment>
<dbReference type="Pfam" id="PF07687">
    <property type="entry name" value="M20_dimer"/>
    <property type="match status" value="1"/>
</dbReference>
<reference evidence="5" key="1">
    <citation type="submission" date="2022-01" db="EMBL/GenBank/DDBJ databases">
        <title>Collection of gut derived symbiotic bacterial strains cultured from healthy donors.</title>
        <authorList>
            <person name="Lin H."/>
            <person name="Kohout C."/>
            <person name="Waligurski E."/>
            <person name="Pamer E.G."/>
        </authorList>
    </citation>
    <scope>NUCLEOTIDE SEQUENCE</scope>
    <source>
        <strain evidence="5">DFI.7.46</strain>
    </source>
</reference>
<name>A0AAJ1BC50_9ACTO</name>
<accession>A0AAJ1BC50</accession>
<dbReference type="InterPro" id="IPR011650">
    <property type="entry name" value="Peptidase_M20_dimer"/>
</dbReference>
<dbReference type="Gene3D" id="3.40.630.10">
    <property type="entry name" value="Zn peptidases"/>
    <property type="match status" value="1"/>
</dbReference>
<dbReference type="PANTHER" id="PTHR43270:SF12">
    <property type="entry name" value="SUCCINYL-DIAMINOPIMELATE DESUCCINYLASE"/>
    <property type="match status" value="1"/>
</dbReference>
<keyword evidence="3" id="KW-0378">Hydrolase</keyword>
<dbReference type="GO" id="GO:0006508">
    <property type="term" value="P:proteolysis"/>
    <property type="evidence" value="ECO:0007669"/>
    <property type="project" value="UniProtKB-KW"/>
</dbReference>
<dbReference type="InterPro" id="IPR002933">
    <property type="entry name" value="Peptidase_M20"/>
</dbReference>
<evidence type="ECO:0000256" key="1">
    <source>
        <dbReference type="ARBA" id="ARBA00022670"/>
    </source>
</evidence>
<protein>
    <submittedName>
        <fullName evidence="5">M20/M25/M40 family metallo-hydrolase</fullName>
    </submittedName>
</protein>
<dbReference type="Gene3D" id="3.30.70.360">
    <property type="match status" value="1"/>
</dbReference>
<dbReference type="GO" id="GO:0008233">
    <property type="term" value="F:peptidase activity"/>
    <property type="evidence" value="ECO:0007669"/>
    <property type="project" value="UniProtKB-KW"/>
</dbReference>
<dbReference type="Pfam" id="PF01546">
    <property type="entry name" value="Peptidase_M20"/>
    <property type="match status" value="1"/>
</dbReference>
<proteinExistence type="predicted"/>
<keyword evidence="1" id="KW-0645">Protease</keyword>
<gene>
    <name evidence="5" type="ORF">L0M99_05400</name>
</gene>
<dbReference type="InterPro" id="IPR051458">
    <property type="entry name" value="Cyt/Met_Dipeptidase"/>
</dbReference>
<evidence type="ECO:0000313" key="5">
    <source>
        <dbReference type="EMBL" id="MCG4617926.1"/>
    </source>
</evidence>
<sequence length="449" mass="47628">MSDISDYKAASDRIFDDVKSELTKLVAIPSVSSASRAEVEKSARHVAQLFSNLGMETEVKTAPTPTGEEGMPAVIARKIVDPQAKTVLLYAHHDVQPAGPAERWNTEPFVATEKNGRLYGRGTSDDGAGVMVHYGTLLALADNCPVNVTCFIEGEEEIGSPSFRNFIEKYREDLAADAIIVCDSDNWRVGEPALTATLRGVASMDVKVKVMNTALHSGAFGGPVLDAVTVASLLLAKCFNPDGSLAVPGLGGSTSADVHYPEDLFKADAQVVESFELAGKGDVAARLWNQPALCVIGWDQRSRAESANALVPETCLRLSLRTAPGTDSAECAQALSRFLKENAPFGAEVETEILECGPSYQAQASAAEKDMKWALSSAWDKDAVDIGCGGAIPMTADLAQVFPQADILITGVEDPATNAHSENESQDLGDLKNAITAEALFLARLGGKI</sequence>
<evidence type="ECO:0000259" key="4">
    <source>
        <dbReference type="Pfam" id="PF07687"/>
    </source>
</evidence>
<dbReference type="AlphaFoldDB" id="A0AAJ1BC50"/>
<evidence type="ECO:0000313" key="6">
    <source>
        <dbReference type="Proteomes" id="UP001200537"/>
    </source>
</evidence>